<dbReference type="InterPro" id="IPR014004">
    <property type="entry name" value="Transpt-assoc_nodulatn_dom_bac"/>
</dbReference>
<dbReference type="SMART" id="SM00749">
    <property type="entry name" value="BON"/>
    <property type="match status" value="1"/>
</dbReference>
<feature type="domain" description="BON" evidence="2">
    <location>
        <begin position="106"/>
        <end position="174"/>
    </location>
</feature>
<keyword evidence="4" id="KW-1185">Reference proteome</keyword>
<feature type="region of interest" description="Disordered" evidence="1">
    <location>
        <begin position="84"/>
        <end position="110"/>
    </location>
</feature>
<dbReference type="InterPro" id="IPR051686">
    <property type="entry name" value="Lipoprotein_DolP"/>
</dbReference>
<accession>A0A4U3L5Q6</accession>
<reference evidence="3 4" key="1">
    <citation type="submission" date="2019-05" db="EMBL/GenBank/DDBJ databases">
        <title>Panacibacter sp. strain 17mud1-8 Genome sequencing and assembly.</title>
        <authorList>
            <person name="Chhetri G."/>
        </authorList>
    </citation>
    <scope>NUCLEOTIDE SEQUENCE [LARGE SCALE GENOMIC DNA]</scope>
    <source>
        <strain evidence="3 4">17mud1-8</strain>
    </source>
</reference>
<proteinExistence type="predicted"/>
<dbReference type="PANTHER" id="PTHR34606:SF15">
    <property type="entry name" value="BON DOMAIN-CONTAINING PROTEIN"/>
    <property type="match status" value="1"/>
</dbReference>
<comment type="caution">
    <text evidence="3">The sequence shown here is derived from an EMBL/GenBank/DDBJ whole genome shotgun (WGS) entry which is preliminary data.</text>
</comment>
<feature type="compositionally biased region" description="Polar residues" evidence="1">
    <location>
        <begin position="162"/>
        <end position="185"/>
    </location>
</feature>
<dbReference type="Pfam" id="PF04972">
    <property type="entry name" value="BON"/>
    <property type="match status" value="1"/>
</dbReference>
<dbReference type="AlphaFoldDB" id="A0A4U3L5Q6"/>
<dbReference type="OrthoDB" id="680465at2"/>
<dbReference type="InterPro" id="IPR007055">
    <property type="entry name" value="BON_dom"/>
</dbReference>
<evidence type="ECO:0000259" key="2">
    <source>
        <dbReference type="PROSITE" id="PS50914"/>
    </source>
</evidence>
<evidence type="ECO:0000313" key="3">
    <source>
        <dbReference type="EMBL" id="TKK69036.1"/>
    </source>
</evidence>
<dbReference type="PROSITE" id="PS50914">
    <property type="entry name" value="BON"/>
    <property type="match status" value="1"/>
</dbReference>
<feature type="compositionally biased region" description="Basic and acidic residues" evidence="1">
    <location>
        <begin position="84"/>
        <end position="95"/>
    </location>
</feature>
<dbReference type="Proteomes" id="UP000305848">
    <property type="component" value="Unassembled WGS sequence"/>
</dbReference>
<name>A0A4U3L5Q6_9BACT</name>
<organism evidence="3 4">
    <name type="scientific">Ilyomonas limi</name>
    <dbReference type="NCBI Taxonomy" id="2575867"/>
    <lineage>
        <taxon>Bacteria</taxon>
        <taxon>Pseudomonadati</taxon>
        <taxon>Bacteroidota</taxon>
        <taxon>Chitinophagia</taxon>
        <taxon>Chitinophagales</taxon>
        <taxon>Chitinophagaceae</taxon>
        <taxon>Ilyomonas</taxon>
    </lineage>
</organism>
<sequence length="231" mass="26248">MYGSGFDYDHGYGEGTHNFRQGNYDNRYGSQDYGRYNRSQDYGHNRNWDNDNRSNWNDRNDRNWWDKTKDEVASWFGDDDAERRRRMDERRENNYRGKGPKNYTRSSDRIKEDVNDRLSDAWDIDASDIDVSVDGNEVTLSGTVPSKQQKRRAEDIAESVSGVHNVQNNLRVKQQEFNQRNDWNPSGSSTSGSSYSGTNTGTTTGSSSTTGTTGTTSSPSNQVKIEKSSAS</sequence>
<protein>
    <submittedName>
        <fullName evidence="3">BON domain-containing protein</fullName>
    </submittedName>
</protein>
<evidence type="ECO:0000256" key="1">
    <source>
        <dbReference type="SAM" id="MobiDB-lite"/>
    </source>
</evidence>
<evidence type="ECO:0000313" key="4">
    <source>
        <dbReference type="Proteomes" id="UP000305848"/>
    </source>
</evidence>
<dbReference type="NCBIfam" id="NF033157">
    <property type="entry name" value="SWFGD_domain"/>
    <property type="match status" value="1"/>
</dbReference>
<dbReference type="Gene3D" id="3.30.1340.30">
    <property type="match status" value="1"/>
</dbReference>
<feature type="region of interest" description="Disordered" evidence="1">
    <location>
        <begin position="15"/>
        <end position="53"/>
    </location>
</feature>
<gene>
    <name evidence="3" type="ORF">FC093_09770</name>
</gene>
<dbReference type="EMBL" id="SZQL01000006">
    <property type="protein sequence ID" value="TKK69036.1"/>
    <property type="molecule type" value="Genomic_DNA"/>
</dbReference>
<feature type="region of interest" description="Disordered" evidence="1">
    <location>
        <begin position="140"/>
        <end position="231"/>
    </location>
</feature>
<feature type="compositionally biased region" description="Low complexity" evidence="1">
    <location>
        <begin position="186"/>
        <end position="218"/>
    </location>
</feature>
<feature type="compositionally biased region" description="Basic and acidic residues" evidence="1">
    <location>
        <begin position="41"/>
        <end position="53"/>
    </location>
</feature>
<dbReference type="PANTHER" id="PTHR34606">
    <property type="entry name" value="BON DOMAIN-CONTAINING PROTEIN"/>
    <property type="match status" value="1"/>
</dbReference>
<dbReference type="InterPro" id="IPR047800">
    <property type="entry name" value="SWFGD_dom"/>
</dbReference>